<evidence type="ECO:0000256" key="2">
    <source>
        <dbReference type="ARBA" id="ARBA00005254"/>
    </source>
</evidence>
<dbReference type="AlphaFoldDB" id="A0AAN4UNU0"/>
<dbReference type="Pfam" id="PF00378">
    <property type="entry name" value="ECH_1"/>
    <property type="match status" value="1"/>
</dbReference>
<dbReference type="Proteomes" id="UP000199541">
    <property type="component" value="Unassembled WGS sequence"/>
</dbReference>
<proteinExistence type="inferred from homology"/>
<evidence type="ECO:0000256" key="4">
    <source>
        <dbReference type="ARBA" id="ARBA00023098"/>
    </source>
</evidence>
<sequence>MADEVLIEVDTAGVAEVVLNRPRKKNAWTMAVFDGLAAAAADLRARKGLRAVILRGAGGCFSAGIDLSVLQGFAADFDAIRAQMLTPPDGQAANRFQAPVTAWADLPVPVIAAIDGVAFGAGMQLALGADFRIASPGARLSIMEAKWGIIPDMGISQSLPKLIRADLAKELIMTGRVLEAEEALSLGLITRISSDPLAAARDMAAALATRSPDALAASKALVEQAWTLPPGAGLGLEARLQADIIGATNQLEMVMANLQNRPPKFR</sequence>
<dbReference type="RefSeq" id="WP_092163898.1">
    <property type="nucleotide sequence ID" value="NZ_BNAB01000001.1"/>
</dbReference>
<evidence type="ECO:0000313" key="8">
    <source>
        <dbReference type="EMBL" id="SDW02254.1"/>
    </source>
</evidence>
<comment type="pathway">
    <text evidence="1">Lipid metabolism; fatty acid beta-oxidation.</text>
</comment>
<dbReference type="EMBL" id="BNAB01000001">
    <property type="protein sequence ID" value="GHD98988.1"/>
    <property type="molecule type" value="Genomic_DNA"/>
</dbReference>
<comment type="similarity">
    <text evidence="2 6">Belongs to the enoyl-CoA hydratase/isomerase family.</text>
</comment>
<evidence type="ECO:0000256" key="6">
    <source>
        <dbReference type="RuleBase" id="RU003707"/>
    </source>
</evidence>
<dbReference type="InterPro" id="IPR029045">
    <property type="entry name" value="ClpP/crotonase-like_dom_sf"/>
</dbReference>
<organism evidence="7 10">
    <name type="scientific">Allgaiera indica</name>
    <dbReference type="NCBI Taxonomy" id="765699"/>
    <lineage>
        <taxon>Bacteria</taxon>
        <taxon>Pseudomonadati</taxon>
        <taxon>Pseudomonadota</taxon>
        <taxon>Alphaproteobacteria</taxon>
        <taxon>Rhodobacterales</taxon>
        <taxon>Paracoccaceae</taxon>
        <taxon>Allgaiera</taxon>
    </lineage>
</organism>
<keyword evidence="3" id="KW-0276">Fatty acid metabolism</keyword>
<dbReference type="Gene3D" id="3.90.226.10">
    <property type="entry name" value="2-enoyl-CoA Hydratase, Chain A, domain 1"/>
    <property type="match status" value="1"/>
</dbReference>
<dbReference type="Proteomes" id="UP000634647">
    <property type="component" value="Unassembled WGS sequence"/>
</dbReference>
<dbReference type="InterPro" id="IPR045002">
    <property type="entry name" value="Ech1-like"/>
</dbReference>
<evidence type="ECO:0000313" key="10">
    <source>
        <dbReference type="Proteomes" id="UP000634647"/>
    </source>
</evidence>
<dbReference type="SUPFAM" id="SSF52096">
    <property type="entry name" value="ClpP/crotonase"/>
    <property type="match status" value="1"/>
</dbReference>
<reference evidence="8 9" key="2">
    <citation type="submission" date="2016-10" db="EMBL/GenBank/DDBJ databases">
        <authorList>
            <person name="Varghese N."/>
            <person name="Submissions S."/>
        </authorList>
    </citation>
    <scope>NUCLEOTIDE SEQUENCE [LARGE SCALE GENOMIC DNA]</scope>
    <source>
        <strain evidence="8 9">DSM 24802</strain>
    </source>
</reference>
<protein>
    <submittedName>
        <fullName evidence="7 8">Enoyl-CoA hydratase</fullName>
    </submittedName>
</protein>
<keyword evidence="4" id="KW-0443">Lipid metabolism</keyword>
<dbReference type="EMBL" id="FNOB01000001">
    <property type="protein sequence ID" value="SDW02254.1"/>
    <property type="molecule type" value="Genomic_DNA"/>
</dbReference>
<dbReference type="InterPro" id="IPR018376">
    <property type="entry name" value="Enoyl-CoA_hyd/isom_CS"/>
</dbReference>
<evidence type="ECO:0000313" key="7">
    <source>
        <dbReference type="EMBL" id="GHD98988.1"/>
    </source>
</evidence>
<dbReference type="Gene3D" id="1.10.12.10">
    <property type="entry name" value="Lyase 2-enoyl-coa Hydratase, Chain A, domain 2"/>
    <property type="match status" value="1"/>
</dbReference>
<evidence type="ECO:0000256" key="3">
    <source>
        <dbReference type="ARBA" id="ARBA00022832"/>
    </source>
</evidence>
<name>A0AAN4UNU0_9RHOB</name>
<keyword evidence="5" id="KW-0413">Isomerase</keyword>
<dbReference type="PANTHER" id="PTHR43149:SF1">
    <property type="entry name" value="DELTA(3,5)-DELTA(2,4)-DIENOYL-COA ISOMERASE, MITOCHONDRIAL"/>
    <property type="match status" value="1"/>
</dbReference>
<dbReference type="PANTHER" id="PTHR43149">
    <property type="entry name" value="ENOYL-COA HYDRATASE"/>
    <property type="match status" value="1"/>
</dbReference>
<dbReference type="NCBIfam" id="NF005699">
    <property type="entry name" value="PRK07509.1"/>
    <property type="match status" value="1"/>
</dbReference>
<reference evidence="7" key="1">
    <citation type="journal article" date="2014" name="Int. J. Syst. Evol. Microbiol.">
        <title>Complete genome sequence of Corynebacterium casei LMG S-19264T (=DSM 44701T), isolated from a smear-ripened cheese.</title>
        <authorList>
            <consortium name="US DOE Joint Genome Institute (JGI-PGF)"/>
            <person name="Walter F."/>
            <person name="Albersmeier A."/>
            <person name="Kalinowski J."/>
            <person name="Ruckert C."/>
        </authorList>
    </citation>
    <scope>NUCLEOTIDE SEQUENCE</scope>
    <source>
        <strain evidence="7">CGMCC 1.10859</strain>
    </source>
</reference>
<keyword evidence="9" id="KW-1185">Reference proteome</keyword>
<dbReference type="CDD" id="cd06558">
    <property type="entry name" value="crotonase-like"/>
    <property type="match status" value="1"/>
</dbReference>
<gene>
    <name evidence="7" type="ORF">GCM10008024_04710</name>
    <name evidence="8" type="ORF">SAMN05444006_10177</name>
</gene>
<accession>A0AAN4UNU0</accession>
<evidence type="ECO:0000256" key="1">
    <source>
        <dbReference type="ARBA" id="ARBA00005005"/>
    </source>
</evidence>
<evidence type="ECO:0000313" key="9">
    <source>
        <dbReference type="Proteomes" id="UP000199541"/>
    </source>
</evidence>
<evidence type="ECO:0000256" key="5">
    <source>
        <dbReference type="ARBA" id="ARBA00023235"/>
    </source>
</evidence>
<reference evidence="7" key="3">
    <citation type="submission" date="2023-06" db="EMBL/GenBank/DDBJ databases">
        <authorList>
            <person name="Sun Q."/>
            <person name="Zhou Y."/>
        </authorList>
    </citation>
    <scope>NUCLEOTIDE SEQUENCE</scope>
    <source>
        <strain evidence="7">CGMCC 1.10859</strain>
    </source>
</reference>
<dbReference type="GO" id="GO:0016853">
    <property type="term" value="F:isomerase activity"/>
    <property type="evidence" value="ECO:0007669"/>
    <property type="project" value="UniProtKB-KW"/>
</dbReference>
<dbReference type="GO" id="GO:0006631">
    <property type="term" value="P:fatty acid metabolic process"/>
    <property type="evidence" value="ECO:0007669"/>
    <property type="project" value="UniProtKB-KW"/>
</dbReference>
<dbReference type="InterPro" id="IPR001753">
    <property type="entry name" value="Enoyl-CoA_hydra/iso"/>
</dbReference>
<dbReference type="InterPro" id="IPR014748">
    <property type="entry name" value="Enoyl-CoA_hydra_C"/>
</dbReference>
<dbReference type="PROSITE" id="PS00166">
    <property type="entry name" value="ENOYL_COA_HYDRATASE"/>
    <property type="match status" value="1"/>
</dbReference>
<comment type="caution">
    <text evidence="7">The sequence shown here is derived from an EMBL/GenBank/DDBJ whole genome shotgun (WGS) entry which is preliminary data.</text>
</comment>